<dbReference type="RefSeq" id="WP_146592782.1">
    <property type="nucleotide sequence ID" value="NZ_SJPT01000001.1"/>
</dbReference>
<dbReference type="OrthoDB" id="290751at2"/>
<dbReference type="PANTHER" id="PTHR43019:SF62">
    <property type="entry name" value="SERINE ENDOPROTEASE DEGS"/>
    <property type="match status" value="1"/>
</dbReference>
<name>A0A5C6CPM8_9BACT</name>
<dbReference type="Pfam" id="PF13365">
    <property type="entry name" value="Trypsin_2"/>
    <property type="match status" value="1"/>
</dbReference>
<comment type="caution">
    <text evidence="1">The sequence shown here is derived from an EMBL/GenBank/DDBJ whole genome shotgun (WGS) entry which is preliminary data.</text>
</comment>
<dbReference type="GO" id="GO:0008233">
    <property type="term" value="F:peptidase activity"/>
    <property type="evidence" value="ECO:0007669"/>
    <property type="project" value="UniProtKB-KW"/>
</dbReference>
<dbReference type="EC" id="3.4.21.-" evidence="1"/>
<keyword evidence="2" id="KW-1185">Reference proteome</keyword>
<accession>A0A5C6CPM8</accession>
<dbReference type="AlphaFoldDB" id="A0A5C6CPM8"/>
<protein>
    <submittedName>
        <fullName evidence="1">Serine protease HtrA-like protein</fullName>
        <ecNumber evidence="1">3.4.21.-</ecNumber>
    </submittedName>
</protein>
<proteinExistence type="predicted"/>
<reference evidence="1 2" key="1">
    <citation type="submission" date="2019-02" db="EMBL/GenBank/DDBJ databases">
        <title>Deep-cultivation of Planctomycetes and their phenomic and genomic characterization uncovers novel biology.</title>
        <authorList>
            <person name="Wiegand S."/>
            <person name="Jogler M."/>
            <person name="Boedeker C."/>
            <person name="Pinto D."/>
            <person name="Vollmers J."/>
            <person name="Rivas-Marin E."/>
            <person name="Kohn T."/>
            <person name="Peeters S.H."/>
            <person name="Heuer A."/>
            <person name="Rast P."/>
            <person name="Oberbeckmann S."/>
            <person name="Bunk B."/>
            <person name="Jeske O."/>
            <person name="Meyerdierks A."/>
            <person name="Storesund J.E."/>
            <person name="Kallscheuer N."/>
            <person name="Luecker S."/>
            <person name="Lage O.M."/>
            <person name="Pohl T."/>
            <person name="Merkel B.J."/>
            <person name="Hornburger P."/>
            <person name="Mueller R.-W."/>
            <person name="Bruemmer F."/>
            <person name="Labrenz M."/>
            <person name="Spormann A.M."/>
            <person name="Op Den Camp H."/>
            <person name="Overmann J."/>
            <person name="Amann R."/>
            <person name="Jetten M.S.M."/>
            <person name="Mascher T."/>
            <person name="Medema M.H."/>
            <person name="Devos D.P."/>
            <person name="Kaster A.-K."/>
            <person name="Ovreas L."/>
            <person name="Rohde M."/>
            <person name="Galperin M.Y."/>
            <person name="Jogler C."/>
        </authorList>
    </citation>
    <scope>NUCLEOTIDE SEQUENCE [LARGE SCALE GENOMIC DNA]</scope>
    <source>
        <strain evidence="1 2">Pla52o</strain>
    </source>
</reference>
<keyword evidence="1" id="KW-0645">Protease</keyword>
<dbReference type="SUPFAM" id="SSF50494">
    <property type="entry name" value="Trypsin-like serine proteases"/>
    <property type="match status" value="1"/>
</dbReference>
<dbReference type="GO" id="GO:0006508">
    <property type="term" value="P:proteolysis"/>
    <property type="evidence" value="ECO:0007669"/>
    <property type="project" value="UniProtKB-KW"/>
</dbReference>
<organism evidence="1 2">
    <name type="scientific">Novipirellula galeiformis</name>
    <dbReference type="NCBI Taxonomy" id="2528004"/>
    <lineage>
        <taxon>Bacteria</taxon>
        <taxon>Pseudomonadati</taxon>
        <taxon>Planctomycetota</taxon>
        <taxon>Planctomycetia</taxon>
        <taxon>Pirellulales</taxon>
        <taxon>Pirellulaceae</taxon>
        <taxon>Novipirellula</taxon>
    </lineage>
</organism>
<dbReference type="Gene3D" id="2.40.10.10">
    <property type="entry name" value="Trypsin-like serine proteases"/>
    <property type="match status" value="2"/>
</dbReference>
<keyword evidence="1" id="KW-0378">Hydrolase</keyword>
<dbReference type="InterPro" id="IPR009003">
    <property type="entry name" value="Peptidase_S1_PA"/>
</dbReference>
<evidence type="ECO:0000313" key="1">
    <source>
        <dbReference type="EMBL" id="TWU26422.1"/>
    </source>
</evidence>
<evidence type="ECO:0000313" key="2">
    <source>
        <dbReference type="Proteomes" id="UP000316304"/>
    </source>
</evidence>
<dbReference type="InterPro" id="IPR043504">
    <property type="entry name" value="Peptidase_S1_PA_chymotrypsin"/>
</dbReference>
<sequence length="399" mass="43524">MTLLRPHGVLSPICYALFASLTFVTSMTQTARADADKYSKTLQSTVWIITSDAENETSTGTGVFVDVDKRLVLTNAHVVGDSRSAVIFFADVRNGLPEVKRKHYLDNVLKLAQPGKVVAVDRKRDLALIQLPKVPDRAKVIELADASTKPGSAVDVIGNPGGSDVLWVNTSGTVRSVYDKKFKSNHGEHDFKVVEIQSPIKPGDSGGPVVDNEGKLVAIAQSFSPESPLISYCVDVTEIKAFMDGSWKEAPLPTKDLLDAANITHTKHSTGHYQVEQEISKGKKQAVFVAKETEYFKRADVRKIWSLVSVSKDAPTSELMMRLLRQSSATKMGSWAVEKNSSGEHMILFVAKLDATAPSEAVQGTIEYVARIAGAMHKELNPSKDEKTAKETLASWLAK</sequence>
<dbReference type="PANTHER" id="PTHR43019">
    <property type="entry name" value="SERINE ENDOPROTEASE DEGS"/>
    <property type="match status" value="1"/>
</dbReference>
<gene>
    <name evidence="1" type="ORF">Pla52o_02750</name>
</gene>
<dbReference type="EMBL" id="SJPT01000001">
    <property type="protein sequence ID" value="TWU26422.1"/>
    <property type="molecule type" value="Genomic_DNA"/>
</dbReference>
<dbReference type="Proteomes" id="UP000316304">
    <property type="component" value="Unassembled WGS sequence"/>
</dbReference>